<dbReference type="EMBL" id="JACIDE010000001">
    <property type="protein sequence ID" value="MBB4072382.1"/>
    <property type="molecule type" value="Genomic_DNA"/>
</dbReference>
<dbReference type="GO" id="GO:0015093">
    <property type="term" value="F:ferrous iron transmembrane transporter activity"/>
    <property type="evidence" value="ECO:0007669"/>
    <property type="project" value="UniProtKB-UniRule"/>
</dbReference>
<dbReference type="InterPro" id="IPR011642">
    <property type="entry name" value="Gate_dom"/>
</dbReference>
<dbReference type="NCBIfam" id="TIGR00437">
    <property type="entry name" value="feoB"/>
    <property type="match status" value="1"/>
</dbReference>
<feature type="transmembrane region" description="Helical" evidence="17">
    <location>
        <begin position="600"/>
        <end position="626"/>
    </location>
</feature>
<dbReference type="Gene3D" id="1.10.287.1770">
    <property type="match status" value="1"/>
</dbReference>
<keyword evidence="20" id="KW-1185">Reference proteome</keyword>
<comment type="function">
    <text evidence="1 17">Probable transporter of a GTP-driven Fe(2+) uptake system.</text>
</comment>
<keyword evidence="6" id="KW-0997">Cell inner membrane</keyword>
<keyword evidence="16" id="KW-0479">Metal-binding</keyword>
<dbReference type="RefSeq" id="WP_183182818.1">
    <property type="nucleotide sequence ID" value="NZ_BMNP01000002.1"/>
</dbReference>
<evidence type="ECO:0000256" key="6">
    <source>
        <dbReference type="ARBA" id="ARBA00022519"/>
    </source>
</evidence>
<dbReference type="Gene3D" id="3.40.50.300">
    <property type="entry name" value="P-loop containing nucleotide triphosphate hydrolases"/>
    <property type="match status" value="1"/>
</dbReference>
<keyword evidence="7 17" id="KW-0812">Transmembrane</keyword>
<dbReference type="InterPro" id="IPR041069">
    <property type="entry name" value="FeoB_Cyto"/>
</dbReference>
<keyword evidence="12 15" id="KW-0342">GTP-binding</keyword>
<evidence type="ECO:0000256" key="8">
    <source>
        <dbReference type="ARBA" id="ARBA00022741"/>
    </source>
</evidence>
<accession>A0A840DLL3</accession>
<gene>
    <name evidence="19" type="ORF">GGR02_000128</name>
</gene>
<dbReference type="InterPro" id="IPR011640">
    <property type="entry name" value="Fe2_transport_prot_B_C"/>
</dbReference>
<dbReference type="Pfam" id="PF17910">
    <property type="entry name" value="FeoB_Cyto"/>
    <property type="match status" value="1"/>
</dbReference>
<evidence type="ECO:0000256" key="15">
    <source>
        <dbReference type="PIRSR" id="PIRSR603373-1"/>
    </source>
</evidence>
<dbReference type="PROSITE" id="PS51711">
    <property type="entry name" value="G_FEOB"/>
    <property type="match status" value="1"/>
</dbReference>
<evidence type="ECO:0000256" key="10">
    <source>
        <dbReference type="ARBA" id="ARBA00023004"/>
    </source>
</evidence>
<comment type="similarity">
    <text evidence="17">Belongs to the TRAFAC class TrmE-Era-EngA-EngB-Septin-like GTPase superfamily. FeoB GTPase (TC 9.A.8) family.</text>
</comment>
<feature type="transmembrane region" description="Helical" evidence="17">
    <location>
        <begin position="420"/>
        <end position="446"/>
    </location>
</feature>
<dbReference type="InterPro" id="IPR030389">
    <property type="entry name" value="G_FEOB_dom"/>
</dbReference>
<dbReference type="InterPro" id="IPR050860">
    <property type="entry name" value="FeoB_GTPase"/>
</dbReference>
<feature type="transmembrane region" description="Helical" evidence="17">
    <location>
        <begin position="452"/>
        <end position="473"/>
    </location>
</feature>
<feature type="binding site" evidence="16">
    <location>
        <position position="23"/>
    </location>
    <ligand>
        <name>Mg(2+)</name>
        <dbReference type="ChEBI" id="CHEBI:18420"/>
        <label>2</label>
    </ligand>
</feature>
<feature type="transmembrane region" description="Helical" evidence="17">
    <location>
        <begin position="510"/>
        <end position="531"/>
    </location>
</feature>
<evidence type="ECO:0000256" key="14">
    <source>
        <dbReference type="NCBIfam" id="TIGR00437"/>
    </source>
</evidence>
<dbReference type="GO" id="GO:0046872">
    <property type="term" value="F:metal ion binding"/>
    <property type="evidence" value="ECO:0007669"/>
    <property type="project" value="UniProtKB-KW"/>
</dbReference>
<keyword evidence="9 17" id="KW-1133">Transmembrane helix</keyword>
<evidence type="ECO:0000256" key="13">
    <source>
        <dbReference type="ARBA" id="ARBA00023136"/>
    </source>
</evidence>
<keyword evidence="8 15" id="KW-0547">Nucleotide-binding</keyword>
<dbReference type="Proteomes" id="UP000559598">
    <property type="component" value="Unassembled WGS sequence"/>
</dbReference>
<feature type="binding site" evidence="15">
    <location>
        <begin position="112"/>
        <end position="115"/>
    </location>
    <ligand>
        <name>GTP</name>
        <dbReference type="ChEBI" id="CHEBI:37565"/>
        <label>1</label>
    </ligand>
</feature>
<dbReference type="Pfam" id="PF07670">
    <property type="entry name" value="Gate"/>
    <property type="match status" value="2"/>
</dbReference>
<dbReference type="Pfam" id="PF07664">
    <property type="entry name" value="FeoB_C"/>
    <property type="match status" value="1"/>
</dbReference>
<dbReference type="GO" id="GO:0005525">
    <property type="term" value="F:GTP binding"/>
    <property type="evidence" value="ECO:0007669"/>
    <property type="project" value="UniProtKB-KW"/>
</dbReference>
<reference evidence="19 20" key="1">
    <citation type="submission" date="2020-08" db="EMBL/GenBank/DDBJ databases">
        <title>Genomic Encyclopedia of Type Strains, Phase IV (KMG-IV): sequencing the most valuable type-strain genomes for metagenomic binning, comparative biology and taxonomic classification.</title>
        <authorList>
            <person name="Goeker M."/>
        </authorList>
    </citation>
    <scope>NUCLEOTIDE SEQUENCE [LARGE SCALE GENOMIC DNA]</scope>
    <source>
        <strain evidence="19 20">DSM 17075</strain>
    </source>
</reference>
<evidence type="ECO:0000256" key="1">
    <source>
        <dbReference type="ARBA" id="ARBA00003926"/>
    </source>
</evidence>
<feature type="binding site" evidence="15">
    <location>
        <begin position="52"/>
        <end position="55"/>
    </location>
    <ligand>
        <name>GTP</name>
        <dbReference type="ChEBI" id="CHEBI:37565"/>
        <label>1</label>
    </ligand>
</feature>
<evidence type="ECO:0000313" key="19">
    <source>
        <dbReference type="EMBL" id="MBB4072382.1"/>
    </source>
</evidence>
<organism evidence="19 20">
    <name type="scientific">Anoxybacteroides voinovskiense</name>
    <dbReference type="NCBI Taxonomy" id="230470"/>
    <lineage>
        <taxon>Bacteria</taxon>
        <taxon>Bacillati</taxon>
        <taxon>Bacillota</taxon>
        <taxon>Bacilli</taxon>
        <taxon>Bacillales</taxon>
        <taxon>Anoxybacillaceae</taxon>
        <taxon>Anoxybacteroides</taxon>
    </lineage>
</organism>
<feature type="binding site" evidence="16">
    <location>
        <position position="22"/>
    </location>
    <ligand>
        <name>Mg(2+)</name>
        <dbReference type="ChEBI" id="CHEBI:18420"/>
        <label>1</label>
    </ligand>
</feature>
<dbReference type="PANTHER" id="PTHR43185">
    <property type="entry name" value="FERROUS IRON TRANSPORT PROTEIN B"/>
    <property type="match status" value="1"/>
</dbReference>
<keyword evidence="10 17" id="KW-0408">Iron</keyword>
<keyword evidence="16" id="KW-0460">Magnesium</keyword>
<protein>
    <recommendedName>
        <fullName evidence="14 17">Ferrous iron transport protein B</fullName>
    </recommendedName>
</protein>
<evidence type="ECO:0000256" key="4">
    <source>
        <dbReference type="ARBA" id="ARBA00022475"/>
    </source>
</evidence>
<feature type="binding site" evidence="16">
    <location>
        <position position="19"/>
    </location>
    <ligand>
        <name>Mg(2+)</name>
        <dbReference type="ChEBI" id="CHEBI:18420"/>
        <label>2</label>
    </ligand>
</feature>
<feature type="domain" description="FeoB-type G" evidence="18">
    <location>
        <begin position="1"/>
        <end position="161"/>
    </location>
</feature>
<feature type="transmembrane region" description="Helical" evidence="17">
    <location>
        <begin position="568"/>
        <end position="588"/>
    </location>
</feature>
<feature type="transmembrane region" description="Helical" evidence="17">
    <location>
        <begin position="638"/>
        <end position="658"/>
    </location>
</feature>
<dbReference type="AlphaFoldDB" id="A0A840DLL3"/>
<dbReference type="SUPFAM" id="SSF52540">
    <property type="entry name" value="P-loop containing nucleoside triphosphate hydrolases"/>
    <property type="match status" value="1"/>
</dbReference>
<dbReference type="CDD" id="cd01879">
    <property type="entry name" value="FeoB"/>
    <property type="match status" value="1"/>
</dbReference>
<evidence type="ECO:0000259" key="18">
    <source>
        <dbReference type="PROSITE" id="PS51711"/>
    </source>
</evidence>
<feature type="binding site" evidence="15">
    <location>
        <begin position="8"/>
        <end position="15"/>
    </location>
    <ligand>
        <name>GTP</name>
        <dbReference type="ChEBI" id="CHEBI:37565"/>
        <label>1</label>
    </ligand>
</feature>
<evidence type="ECO:0000256" key="7">
    <source>
        <dbReference type="ARBA" id="ARBA00022692"/>
    </source>
</evidence>
<evidence type="ECO:0000256" key="3">
    <source>
        <dbReference type="ARBA" id="ARBA00022448"/>
    </source>
</evidence>
<dbReference type="Pfam" id="PF02421">
    <property type="entry name" value="FeoB_N"/>
    <property type="match status" value="1"/>
</dbReference>
<dbReference type="InterPro" id="IPR027417">
    <property type="entry name" value="P-loop_NTPase"/>
</dbReference>
<evidence type="ECO:0000256" key="12">
    <source>
        <dbReference type="ARBA" id="ARBA00023134"/>
    </source>
</evidence>
<dbReference type="GO" id="GO:0005886">
    <property type="term" value="C:plasma membrane"/>
    <property type="evidence" value="ECO:0007669"/>
    <property type="project" value="UniProtKB-SubCell"/>
</dbReference>
<comment type="caution">
    <text evidence="19">The sequence shown here is derived from an EMBL/GenBank/DDBJ whole genome shotgun (WGS) entry which is preliminary data.</text>
</comment>
<keyword evidence="3 17" id="KW-0813">Transport</keyword>
<sequence length="667" mass="74088">MSQIALFGNPNTGKTSLFNNLTGSYEYVGNWSGVTVEKKVGILRSRDAYVVDLPGVYSLHPLSRDEGVATDFLLTESFSTILNIVDASQLKRNLHLTIQLLEFGKPLVIALNMIDVAERRGMKIDVKKLADRFGVPVVPVVARIGKGMDELTEKLRSVEQTKPFTLTYDDVIETAIATISSYLPDDIERSKRWLALQCLEGNERVYEYLRAKIALEPILAIRKQTEESIRQLPHGRSLRERLHHFRETFIEAVLEDVVVWTEKRSLTWTEKIDAIVTNKYLGMPIFLFFMYVMFMLTFDWLGSPLADLLDQFFSGPLTDTLSRLLTAMGASGFLQELVLNGIVSGVGGVLVFVPQIFILFFFISLLEDSGYMARVAMVMDRLMEAIGLNGKSFIPMIIGFGCNVPGVMAARTIEQPRERLLTILLLPLMSCSARLPVYALFVGAFFKAHQAAVVFSLYVLGIVVALLLAKLFSSTILKNEHSMFVIELPPYRMPQALTLWRSTWDKGKGFVRKAGTFIFGGSVAIWLLSYAGPKGLHVSMDDSFLAAIGGVLAPILAPLGFGTWQAGAALLTGFLAKEVVVSTMNIIYHVKDTDTLQGLMAHYFTPLSAFSFMAFVLLYVPCLATVATIRKETGSTKWTLFAIGYALAIAYIISFLIYEGGKWLGLS</sequence>
<proteinExistence type="inferred from homology"/>
<feature type="transmembrane region" description="Helical" evidence="17">
    <location>
        <begin position="386"/>
        <end position="408"/>
    </location>
</feature>
<dbReference type="InterPro" id="IPR003373">
    <property type="entry name" value="Fe2_transport_prot-B"/>
</dbReference>
<evidence type="ECO:0000256" key="2">
    <source>
        <dbReference type="ARBA" id="ARBA00004429"/>
    </source>
</evidence>
<keyword evidence="4" id="KW-1003">Cell membrane</keyword>
<feature type="transmembrane region" description="Helical" evidence="17">
    <location>
        <begin position="280"/>
        <end position="301"/>
    </location>
</feature>
<evidence type="ECO:0000256" key="11">
    <source>
        <dbReference type="ARBA" id="ARBA00023065"/>
    </source>
</evidence>
<comment type="subcellular location">
    <subcellularLocation>
        <location evidence="2">Cell inner membrane</location>
        <topology evidence="2">Multi-pass membrane protein</topology>
    </subcellularLocation>
    <subcellularLocation>
        <location evidence="17">Cell membrane</location>
        <topology evidence="17">Multi-pass membrane protein</topology>
    </subcellularLocation>
</comment>
<evidence type="ECO:0000313" key="20">
    <source>
        <dbReference type="Proteomes" id="UP000559598"/>
    </source>
</evidence>
<evidence type="ECO:0000256" key="16">
    <source>
        <dbReference type="PIRSR" id="PIRSR603373-2"/>
    </source>
</evidence>
<evidence type="ECO:0000256" key="5">
    <source>
        <dbReference type="ARBA" id="ARBA00022496"/>
    </source>
</evidence>
<keyword evidence="13 17" id="KW-0472">Membrane</keyword>
<feature type="binding site" evidence="15">
    <location>
        <begin position="33"/>
        <end position="37"/>
    </location>
    <ligand>
        <name>GTP</name>
        <dbReference type="ChEBI" id="CHEBI:37565"/>
        <label>1</label>
    </ligand>
</feature>
<feature type="transmembrane region" description="Helical" evidence="17">
    <location>
        <begin position="346"/>
        <end position="366"/>
    </location>
</feature>
<evidence type="ECO:0000256" key="9">
    <source>
        <dbReference type="ARBA" id="ARBA00022989"/>
    </source>
</evidence>
<evidence type="ECO:0000256" key="17">
    <source>
        <dbReference type="RuleBase" id="RU362098"/>
    </source>
</evidence>
<keyword evidence="11" id="KW-0406">Ion transport</keyword>
<name>A0A840DLL3_9BACL</name>
<feature type="transmembrane region" description="Helical" evidence="17">
    <location>
        <begin position="543"/>
        <end position="561"/>
    </location>
</feature>
<feature type="transmembrane region" description="Helical" evidence="17">
    <location>
        <begin position="321"/>
        <end position="339"/>
    </location>
</feature>
<dbReference type="FunFam" id="3.40.50.300:FF:000426">
    <property type="entry name" value="Ferrous iron transport protein B"/>
    <property type="match status" value="1"/>
</dbReference>
<keyword evidence="5 17" id="KW-0410">Iron transport</keyword>
<dbReference type="PANTHER" id="PTHR43185:SF1">
    <property type="entry name" value="FE(2+) TRANSPORTER FEOB"/>
    <property type="match status" value="1"/>
</dbReference>